<sequence>MINHVIHRTLTWRVIGKSTWRSFSSCLTAIRLHGSKAEPRLLELPRDSRISHRYPLADRLIPLHGHGREKGSAAPTQPTSKYDR</sequence>
<dbReference type="AlphaFoldDB" id="A0A426XGI6"/>
<accession>A0A426XGI6</accession>
<evidence type="ECO:0000256" key="1">
    <source>
        <dbReference type="SAM" id="MobiDB-lite"/>
    </source>
</evidence>
<evidence type="ECO:0000313" key="3">
    <source>
        <dbReference type="Proteomes" id="UP000287651"/>
    </source>
</evidence>
<protein>
    <submittedName>
        <fullName evidence="2">Uncharacterized protein</fullName>
    </submittedName>
</protein>
<feature type="region of interest" description="Disordered" evidence="1">
    <location>
        <begin position="61"/>
        <end position="84"/>
    </location>
</feature>
<gene>
    <name evidence="2" type="ORF">B296_00036111</name>
</gene>
<name>A0A426XGI6_ENSVE</name>
<evidence type="ECO:0000313" key="2">
    <source>
        <dbReference type="EMBL" id="RRT38540.1"/>
    </source>
</evidence>
<dbReference type="EMBL" id="AMZH03021109">
    <property type="protein sequence ID" value="RRT38540.1"/>
    <property type="molecule type" value="Genomic_DNA"/>
</dbReference>
<comment type="caution">
    <text evidence="2">The sequence shown here is derived from an EMBL/GenBank/DDBJ whole genome shotgun (WGS) entry which is preliminary data.</text>
</comment>
<feature type="compositionally biased region" description="Polar residues" evidence="1">
    <location>
        <begin position="74"/>
        <end position="84"/>
    </location>
</feature>
<dbReference type="Proteomes" id="UP000287651">
    <property type="component" value="Unassembled WGS sequence"/>
</dbReference>
<reference evidence="2 3" key="1">
    <citation type="journal article" date="2014" name="Agronomy (Basel)">
        <title>A Draft Genome Sequence for Ensete ventricosum, the Drought-Tolerant Tree Against Hunger.</title>
        <authorList>
            <person name="Harrison J."/>
            <person name="Moore K.A."/>
            <person name="Paszkiewicz K."/>
            <person name="Jones T."/>
            <person name="Grant M."/>
            <person name="Ambacheew D."/>
            <person name="Muzemil S."/>
            <person name="Studholme D.J."/>
        </authorList>
    </citation>
    <scope>NUCLEOTIDE SEQUENCE [LARGE SCALE GENOMIC DNA]</scope>
</reference>
<organism evidence="2 3">
    <name type="scientific">Ensete ventricosum</name>
    <name type="common">Abyssinian banana</name>
    <name type="synonym">Musa ensete</name>
    <dbReference type="NCBI Taxonomy" id="4639"/>
    <lineage>
        <taxon>Eukaryota</taxon>
        <taxon>Viridiplantae</taxon>
        <taxon>Streptophyta</taxon>
        <taxon>Embryophyta</taxon>
        <taxon>Tracheophyta</taxon>
        <taxon>Spermatophyta</taxon>
        <taxon>Magnoliopsida</taxon>
        <taxon>Liliopsida</taxon>
        <taxon>Zingiberales</taxon>
        <taxon>Musaceae</taxon>
        <taxon>Ensete</taxon>
    </lineage>
</organism>
<proteinExistence type="predicted"/>